<sequence length="368" mass="40332">MKKRTIAKRAAKQAVKFIAHKANIALWKIWLLLGAVLFSILLTIVIVGTIITAVRVEKDKQEQATSSSKGCEVVGGNLKEGGLQTFEKNAKGGALEGKSEKIVEIAKKNKIPPSLFMAIIASESGWGKGANATRQNNPLSVMGNKSIQDSTYKTIEDGLEDGARNLYDLYISKGLTTPEKIGSKYAPVGAANDPSNMNARWVPTVKSNMKSLGEVEKGGTTVSCDNDIPAGESIEKLKKVLEKHGGKLPKYGKKTFEPNTYAYHQCTWYVYNRRKELGLPVELSFGNGGDWADKAKAQGYKTGKTPKVGAMISWPYNSKAFGSTPYGHIAFVEEVKKNGEIRVSEYNIIPFTYGERTFKLDGDETFIY</sequence>
<name>A0A389YRN3_STAAU</name>
<dbReference type="GO" id="GO:0004040">
    <property type="term" value="F:amidase activity"/>
    <property type="evidence" value="ECO:0007669"/>
    <property type="project" value="InterPro"/>
</dbReference>
<dbReference type="SUPFAM" id="SSF54001">
    <property type="entry name" value="Cysteine proteinases"/>
    <property type="match status" value="1"/>
</dbReference>
<protein>
    <submittedName>
        <fullName evidence="2">Uncharacterized protein</fullName>
    </submittedName>
</protein>
<dbReference type="Gene3D" id="3.90.1720.10">
    <property type="entry name" value="endopeptidase domain like (from Nostoc punctiforme)"/>
    <property type="match status" value="1"/>
</dbReference>
<dbReference type="Pfam" id="PF05257">
    <property type="entry name" value="CHAP"/>
    <property type="match status" value="1"/>
</dbReference>
<dbReference type="PROSITE" id="PS50911">
    <property type="entry name" value="CHAP"/>
    <property type="match status" value="1"/>
</dbReference>
<dbReference type="Pfam" id="PF01832">
    <property type="entry name" value="Glucosaminidase"/>
    <property type="match status" value="1"/>
</dbReference>
<dbReference type="AlphaFoldDB" id="A0A389YRN3"/>
<dbReference type="InterPro" id="IPR002901">
    <property type="entry name" value="MGlyc_endo_b_GlcNAc-like_dom"/>
</dbReference>
<organism evidence="2">
    <name type="scientific">Staphylococcus aureus</name>
    <dbReference type="NCBI Taxonomy" id="1280"/>
    <lineage>
        <taxon>Bacteria</taxon>
        <taxon>Bacillati</taxon>
        <taxon>Bacillota</taxon>
        <taxon>Bacilli</taxon>
        <taxon>Bacillales</taxon>
        <taxon>Staphylococcaceae</taxon>
        <taxon>Staphylococcus</taxon>
    </lineage>
</organism>
<dbReference type="InterPro" id="IPR038765">
    <property type="entry name" value="Papain-like_cys_pep_sf"/>
</dbReference>
<gene>
    <name evidence="2" type="primary">smpL</name>
    <name evidence="2" type="ORF">pWBG731_00015</name>
</gene>
<dbReference type="InterPro" id="IPR007921">
    <property type="entry name" value="CHAP_dom"/>
</dbReference>
<dbReference type="EMBL" id="MH587574">
    <property type="protein sequence ID" value="AXQ85806.1"/>
    <property type="molecule type" value="Genomic_DNA"/>
</dbReference>
<geneLocation type="plasmid" evidence="2">
    <name>pWBG731</name>
</geneLocation>
<comment type="similarity">
    <text evidence="1">In the N-terminal section; belongs to the N-acetylmuramoyl-L-alanine amidase 2 family.</text>
</comment>
<proteinExistence type="inferred from homology"/>
<evidence type="ECO:0000313" key="2">
    <source>
        <dbReference type="EMBL" id="AXQ85806.1"/>
    </source>
</evidence>
<evidence type="ECO:0000256" key="1">
    <source>
        <dbReference type="ARBA" id="ARBA00006088"/>
    </source>
</evidence>
<keyword evidence="2" id="KW-0614">Plasmid</keyword>
<dbReference type="Gene3D" id="1.10.530.10">
    <property type="match status" value="1"/>
</dbReference>
<reference evidence="2" key="1">
    <citation type="submission" date="2018-07" db="EMBL/GenBank/DDBJ databases">
        <title>Complete sequence of the large pWBG749-family conjugative multiresistance plasmid pWBG731 of Staphylococcus aureus.</title>
        <authorList>
            <person name="Ramsay J.P."/>
            <person name="Yui Eto K."/>
            <person name="O'Brien F.G."/>
            <person name="Grubb W.W.B."/>
            <person name="Murphy R.J."/>
            <person name="Coombs G.W."/>
        </authorList>
    </citation>
    <scope>NUCLEOTIDE SEQUENCE</scope>
    <source>
        <strain evidence="2">WBG10514</strain>
        <plasmid evidence="2">pWBG731</plasmid>
    </source>
</reference>
<accession>A0A389YRN3</accession>